<dbReference type="AlphaFoldDB" id="A0A840VGX2"/>
<feature type="transmembrane region" description="Helical" evidence="8">
    <location>
        <begin position="152"/>
        <end position="178"/>
    </location>
</feature>
<dbReference type="InterPro" id="IPR018584">
    <property type="entry name" value="GT87"/>
</dbReference>
<feature type="transmembrane region" description="Helical" evidence="8">
    <location>
        <begin position="281"/>
        <end position="303"/>
    </location>
</feature>
<comment type="caution">
    <text evidence="9">The sequence shown here is derived from an EMBL/GenBank/DDBJ whole genome shotgun (WGS) entry which is preliminary data.</text>
</comment>
<name>A0A840VGX2_9PROT</name>
<evidence type="ECO:0000256" key="2">
    <source>
        <dbReference type="ARBA" id="ARBA00022475"/>
    </source>
</evidence>
<reference evidence="9 10" key="1">
    <citation type="submission" date="2020-08" db="EMBL/GenBank/DDBJ databases">
        <title>Genomic Encyclopedia of Type Strains, Phase IV (KMG-IV): sequencing the most valuable type-strain genomes for metagenomic binning, comparative biology and taxonomic classification.</title>
        <authorList>
            <person name="Goeker M."/>
        </authorList>
    </citation>
    <scope>NUCLEOTIDE SEQUENCE [LARGE SCALE GENOMIC DNA]</scope>
    <source>
        <strain evidence="9 10">DSM 27026</strain>
    </source>
</reference>
<keyword evidence="5 8" id="KW-1133">Transmembrane helix</keyword>
<keyword evidence="2" id="KW-1003">Cell membrane</keyword>
<feature type="transmembrane region" description="Helical" evidence="8">
    <location>
        <begin position="251"/>
        <end position="274"/>
    </location>
</feature>
<dbReference type="GO" id="GO:0005886">
    <property type="term" value="C:plasma membrane"/>
    <property type="evidence" value="ECO:0007669"/>
    <property type="project" value="UniProtKB-SubCell"/>
</dbReference>
<evidence type="ECO:0000256" key="6">
    <source>
        <dbReference type="ARBA" id="ARBA00023136"/>
    </source>
</evidence>
<feature type="transmembrane region" description="Helical" evidence="8">
    <location>
        <begin position="219"/>
        <end position="239"/>
    </location>
</feature>
<dbReference type="Proteomes" id="UP000553706">
    <property type="component" value="Unassembled WGS sequence"/>
</dbReference>
<evidence type="ECO:0000313" key="10">
    <source>
        <dbReference type="Proteomes" id="UP000553706"/>
    </source>
</evidence>
<dbReference type="GO" id="GO:0016758">
    <property type="term" value="F:hexosyltransferase activity"/>
    <property type="evidence" value="ECO:0007669"/>
    <property type="project" value="InterPro"/>
</dbReference>
<dbReference type="Pfam" id="PF09594">
    <property type="entry name" value="GT87"/>
    <property type="match status" value="1"/>
</dbReference>
<accession>A0A840VGX2</accession>
<sequence>MQTRLYEYGRLAWRMAAWGVLLCLWALWFQVFLGKMLPRLRYLTTDLLIGNDPPCLKPECDFSDFWRAGLTARLPGGSFPHPSVHPGVQFPLPGGYHEGFPYPPTMLLPAGLISHLPFEPAFFVWTAAWIAAAALALRWAKLSWPVITAALLSPAALWNIELGQMGLIGGALLVAGMLAPGRPLAGGALLGLLSCKPQFGLLVPAVLVGGRNWRAGQGFLLCCATLSLAVLLCFGWPVWHDYLHAGAHGGISLLNAPFAPGVAEGSGVSVFWLLRSLGAGLGLAYAVQATILLLAFAATAWLWRSPGFAPLDRVALTVILTLLATPYGYTDDMVGFSIVLAALAERRGWQIGMLDALFWMWPAICQPVSMATGVLFTPIIVALALGRTLWEAGWKEPA</sequence>
<evidence type="ECO:0000313" key="9">
    <source>
        <dbReference type="EMBL" id="MBB5372445.1"/>
    </source>
</evidence>
<evidence type="ECO:0000256" key="7">
    <source>
        <dbReference type="ARBA" id="ARBA00024033"/>
    </source>
</evidence>
<keyword evidence="6 8" id="KW-0472">Membrane</keyword>
<comment type="subcellular location">
    <subcellularLocation>
        <location evidence="1">Cell membrane</location>
        <topology evidence="1">Multi-pass membrane protein</topology>
    </subcellularLocation>
</comment>
<feature type="transmembrane region" description="Helical" evidence="8">
    <location>
        <begin position="12"/>
        <end position="33"/>
    </location>
</feature>
<keyword evidence="3" id="KW-0808">Transferase</keyword>
<evidence type="ECO:0000256" key="3">
    <source>
        <dbReference type="ARBA" id="ARBA00022679"/>
    </source>
</evidence>
<gene>
    <name evidence="9" type="ORF">HNP71_000683</name>
</gene>
<comment type="similarity">
    <text evidence="7">Belongs to the glycosyltransferase 87 family.</text>
</comment>
<organism evidence="9 10">
    <name type="scientific">Acidocella aromatica</name>
    <dbReference type="NCBI Taxonomy" id="1303579"/>
    <lineage>
        <taxon>Bacteria</taxon>
        <taxon>Pseudomonadati</taxon>
        <taxon>Pseudomonadota</taxon>
        <taxon>Alphaproteobacteria</taxon>
        <taxon>Acetobacterales</taxon>
        <taxon>Acidocellaceae</taxon>
        <taxon>Acidocella</taxon>
    </lineage>
</organism>
<dbReference type="RefSeq" id="WP_183265469.1">
    <property type="nucleotide sequence ID" value="NZ_JACHFJ010000002.1"/>
</dbReference>
<keyword evidence="10" id="KW-1185">Reference proteome</keyword>
<proteinExistence type="inferred from homology"/>
<evidence type="ECO:0000256" key="5">
    <source>
        <dbReference type="ARBA" id="ARBA00022989"/>
    </source>
</evidence>
<evidence type="ECO:0000256" key="1">
    <source>
        <dbReference type="ARBA" id="ARBA00004651"/>
    </source>
</evidence>
<dbReference type="EMBL" id="JACHFJ010000002">
    <property type="protein sequence ID" value="MBB5372445.1"/>
    <property type="molecule type" value="Genomic_DNA"/>
</dbReference>
<feature type="transmembrane region" description="Helical" evidence="8">
    <location>
        <begin position="184"/>
        <end position="207"/>
    </location>
</feature>
<keyword evidence="4 8" id="KW-0812">Transmembrane</keyword>
<protein>
    <submittedName>
        <fullName evidence="9">Uncharacterized membrane protein (UPF0136 family)</fullName>
    </submittedName>
</protein>
<evidence type="ECO:0000256" key="8">
    <source>
        <dbReference type="SAM" id="Phobius"/>
    </source>
</evidence>
<evidence type="ECO:0000256" key="4">
    <source>
        <dbReference type="ARBA" id="ARBA00022692"/>
    </source>
</evidence>
<feature type="transmembrane region" description="Helical" evidence="8">
    <location>
        <begin position="356"/>
        <end position="385"/>
    </location>
</feature>
<feature type="transmembrane region" description="Helical" evidence="8">
    <location>
        <begin position="122"/>
        <end position="140"/>
    </location>
</feature>